<dbReference type="InterPro" id="IPR036188">
    <property type="entry name" value="FAD/NAD-bd_sf"/>
</dbReference>
<dbReference type="EMBL" id="PVNH01000001">
    <property type="protein sequence ID" value="PRX50910.1"/>
    <property type="molecule type" value="Genomic_DNA"/>
</dbReference>
<comment type="caution">
    <text evidence="5">The sequence shown here is derived from an EMBL/GenBank/DDBJ whole genome shotgun (WGS) entry which is preliminary data.</text>
</comment>
<dbReference type="OrthoDB" id="9786503at2"/>
<accession>A0A2T0M2G3</accession>
<evidence type="ECO:0000313" key="6">
    <source>
        <dbReference type="Proteomes" id="UP000238362"/>
    </source>
</evidence>
<sequence>MNRTTRCTGRPEGRGLWDAVGGGGAGLSAGMVLTRAPFTTAVVDGGQPRNEPANDMHGYLARDGMAPRKFLAVGKDKDARYCGTLARGTVVDACRSADGTFELELDNGELLRSRPLLVATGLHDGPPDIPGLRERWGPGVHHCPHCHDYEVRERAIAVVANPATATTESGSAHLAAPLRRYSDQVVFCLNGTEIGPAGRRRLEAYGVRTVDGPVVRVGPGRGPADAGPVTIELGTGATVVADAIFAAPRLVPRDRILTMLAAPPDPASGPVGVGSVDATEVRGVWAAGNVANPRAQVVTAAGAGSAAAIAMTAWLLGQELAAAIAPGGRTAGGASR</sequence>
<dbReference type="GO" id="GO:0004791">
    <property type="term" value="F:thioredoxin-disulfide reductase (NADPH) activity"/>
    <property type="evidence" value="ECO:0007669"/>
    <property type="project" value="UniProtKB-EC"/>
</dbReference>
<dbReference type="InterPro" id="IPR023753">
    <property type="entry name" value="FAD/NAD-binding_dom"/>
</dbReference>
<keyword evidence="6" id="KW-1185">Reference proteome</keyword>
<dbReference type="Pfam" id="PF07992">
    <property type="entry name" value="Pyr_redox_2"/>
    <property type="match status" value="1"/>
</dbReference>
<evidence type="ECO:0000313" key="5">
    <source>
        <dbReference type="EMBL" id="PRX50910.1"/>
    </source>
</evidence>
<gene>
    <name evidence="5" type="ORF">B0I33_10161</name>
</gene>
<dbReference type="PANTHER" id="PTHR48105">
    <property type="entry name" value="THIOREDOXIN REDUCTASE 1-RELATED-RELATED"/>
    <property type="match status" value="1"/>
</dbReference>
<name>A0A2T0M2G3_9PSEU</name>
<dbReference type="Proteomes" id="UP000238362">
    <property type="component" value="Unassembled WGS sequence"/>
</dbReference>
<dbReference type="SUPFAM" id="SSF51905">
    <property type="entry name" value="FAD/NAD(P)-binding domain"/>
    <property type="match status" value="1"/>
</dbReference>
<keyword evidence="1" id="KW-0285">Flavoprotein</keyword>
<reference evidence="5 6" key="1">
    <citation type="submission" date="2018-03" db="EMBL/GenBank/DDBJ databases">
        <title>Genomic Encyclopedia of Type Strains, Phase III (KMG-III): the genomes of soil and plant-associated and newly described type strains.</title>
        <authorList>
            <person name="Whitman W."/>
        </authorList>
    </citation>
    <scope>NUCLEOTIDE SEQUENCE [LARGE SCALE GENOMIC DNA]</scope>
    <source>
        <strain evidence="5 6">CGMCC 4.7125</strain>
    </source>
</reference>
<organism evidence="5 6">
    <name type="scientific">Prauserella shujinwangii</name>
    <dbReference type="NCBI Taxonomy" id="1453103"/>
    <lineage>
        <taxon>Bacteria</taxon>
        <taxon>Bacillati</taxon>
        <taxon>Actinomycetota</taxon>
        <taxon>Actinomycetes</taxon>
        <taxon>Pseudonocardiales</taxon>
        <taxon>Pseudonocardiaceae</taxon>
        <taxon>Prauserella</taxon>
    </lineage>
</organism>
<evidence type="ECO:0000256" key="2">
    <source>
        <dbReference type="ARBA" id="ARBA00023002"/>
    </source>
</evidence>
<evidence type="ECO:0000259" key="4">
    <source>
        <dbReference type="Pfam" id="PF07992"/>
    </source>
</evidence>
<dbReference type="Gene3D" id="3.50.50.60">
    <property type="entry name" value="FAD/NAD(P)-binding domain"/>
    <property type="match status" value="2"/>
</dbReference>
<dbReference type="RefSeq" id="WP_106176455.1">
    <property type="nucleotide sequence ID" value="NZ_PVNH01000001.1"/>
</dbReference>
<dbReference type="PRINTS" id="PR00368">
    <property type="entry name" value="FADPNR"/>
</dbReference>
<proteinExistence type="predicted"/>
<evidence type="ECO:0000256" key="3">
    <source>
        <dbReference type="ARBA" id="ARBA00048132"/>
    </source>
</evidence>
<dbReference type="PRINTS" id="PR00469">
    <property type="entry name" value="PNDRDTASEII"/>
</dbReference>
<protein>
    <submittedName>
        <fullName evidence="5">Thioredoxin reductase</fullName>
    </submittedName>
</protein>
<dbReference type="InterPro" id="IPR050097">
    <property type="entry name" value="Ferredoxin-NADP_redctase_2"/>
</dbReference>
<keyword evidence="2" id="KW-0560">Oxidoreductase</keyword>
<comment type="catalytic activity">
    <reaction evidence="3">
        <text>[thioredoxin]-dithiol + NADP(+) = [thioredoxin]-disulfide + NADPH + H(+)</text>
        <dbReference type="Rhea" id="RHEA:20345"/>
        <dbReference type="Rhea" id="RHEA-COMP:10698"/>
        <dbReference type="Rhea" id="RHEA-COMP:10700"/>
        <dbReference type="ChEBI" id="CHEBI:15378"/>
        <dbReference type="ChEBI" id="CHEBI:29950"/>
        <dbReference type="ChEBI" id="CHEBI:50058"/>
        <dbReference type="ChEBI" id="CHEBI:57783"/>
        <dbReference type="ChEBI" id="CHEBI:58349"/>
        <dbReference type="EC" id="1.8.1.9"/>
    </reaction>
</comment>
<dbReference type="AlphaFoldDB" id="A0A2T0M2G3"/>
<feature type="domain" description="FAD/NAD(P)-binding" evidence="4">
    <location>
        <begin position="20"/>
        <end position="302"/>
    </location>
</feature>
<evidence type="ECO:0000256" key="1">
    <source>
        <dbReference type="ARBA" id="ARBA00022630"/>
    </source>
</evidence>